<dbReference type="Gene3D" id="3.40.190.10">
    <property type="entry name" value="Periplasmic binding protein-like II"/>
    <property type="match status" value="1"/>
</dbReference>
<protein>
    <recommendedName>
        <fullName evidence="4">Periplasmic binding protein-like II</fullName>
    </recommendedName>
</protein>
<dbReference type="Proteomes" id="UP000193920">
    <property type="component" value="Unassembled WGS sequence"/>
</dbReference>
<sequence>MIRMILRFILFIIFSFKLPWLKEFSFFTLSNAKEMKEIKILMREPDIPSKLDIEKWKINYESLINNYFIEKYLGDYDDVTIIIDYYSLPQVVSNSNSEYLKTTQFILYAIENILYDILIFDESFIFNDVSLIQSYNLSLYHEYQQFSSKFLLDLSEYFDKKLLEFHDPKLLSYGYLGKKLYALPYEIDYDLLYYRKENKNIQSIIKQMEMIDWNKLMTLMKEQKPDALPFQMSLATSEDLLNFFLEYTSNYHYLDKSYNKKYYKIFYNKNNNNEDSSDVLTSFRNFITKSCSGKEELNDVLFTSQDDIFIHFQNNETIFFKGKASYHSILENYSYTLPPKNITSLYTKYIAINRYSKVNVETLIEVLEELTSKQFQNIKSEYFGNIPTFDISKRRFDMIIRGYCEKQRTICDHIKNMKPIYIRDIFKNGVTPPFFEILLFIPDSIRTYLVKGDPTLPITYLKNTFEVISSDMGIYGILSITFIYMISFGFIILMGFVKKYKHHPYLNVILPRYCILIIIGCVYNMIKNLLLLPPYTDLSIKFYYVVDSLIFNVINFSFFIIIYHIYHIYKSKSFLTENFGHKDLCKIFTAMNIIIFIYKYIIVRTNEFYFLSYQNISNHRIVSWNFNDKNIYDCVDKIYYNIIVS</sequence>
<keyword evidence="1" id="KW-0472">Membrane</keyword>
<keyword evidence="1" id="KW-0812">Transmembrane</keyword>
<name>A0A1Y2C371_9FUNG</name>
<proteinExistence type="predicted"/>
<evidence type="ECO:0008006" key="4">
    <source>
        <dbReference type="Google" id="ProtNLM"/>
    </source>
</evidence>
<accession>A0A1Y2C371</accession>
<reference evidence="2 3" key="1">
    <citation type="submission" date="2016-08" db="EMBL/GenBank/DDBJ databases">
        <title>A Parts List for Fungal Cellulosomes Revealed by Comparative Genomics.</title>
        <authorList>
            <consortium name="DOE Joint Genome Institute"/>
            <person name="Haitjema C.H."/>
            <person name="Gilmore S.P."/>
            <person name="Henske J.K."/>
            <person name="Solomon K.V."/>
            <person name="De Groot R."/>
            <person name="Kuo A."/>
            <person name="Mondo S.J."/>
            <person name="Salamov A.A."/>
            <person name="Labutti K."/>
            <person name="Zhao Z."/>
            <person name="Chiniquy J."/>
            <person name="Barry K."/>
            <person name="Brewer H.M."/>
            <person name="Purvine S.O."/>
            <person name="Wright A.T."/>
            <person name="Boxma B."/>
            <person name="Van Alen T."/>
            <person name="Hackstein J.H."/>
            <person name="Baker S.E."/>
            <person name="Grigoriev I.V."/>
            <person name="O'Malley M.A."/>
        </authorList>
    </citation>
    <scope>NUCLEOTIDE SEQUENCE [LARGE SCALE GENOMIC DNA]</scope>
    <source>
        <strain evidence="2 3">G1</strain>
    </source>
</reference>
<dbReference type="EMBL" id="MCOG01000123">
    <property type="protein sequence ID" value="ORY41478.1"/>
    <property type="molecule type" value="Genomic_DNA"/>
</dbReference>
<organism evidence="2 3">
    <name type="scientific">Neocallimastix californiae</name>
    <dbReference type="NCBI Taxonomy" id="1754190"/>
    <lineage>
        <taxon>Eukaryota</taxon>
        <taxon>Fungi</taxon>
        <taxon>Fungi incertae sedis</taxon>
        <taxon>Chytridiomycota</taxon>
        <taxon>Chytridiomycota incertae sedis</taxon>
        <taxon>Neocallimastigomycetes</taxon>
        <taxon>Neocallimastigales</taxon>
        <taxon>Neocallimastigaceae</taxon>
        <taxon>Neocallimastix</taxon>
    </lineage>
</organism>
<feature type="transmembrane region" description="Helical" evidence="1">
    <location>
        <begin position="584"/>
        <end position="603"/>
    </location>
</feature>
<gene>
    <name evidence="2" type="ORF">LY90DRAFT_622236</name>
</gene>
<feature type="transmembrane region" description="Helical" evidence="1">
    <location>
        <begin position="509"/>
        <end position="526"/>
    </location>
</feature>
<comment type="caution">
    <text evidence="2">The sequence shown here is derived from an EMBL/GenBank/DDBJ whole genome shotgun (WGS) entry which is preliminary data.</text>
</comment>
<keyword evidence="1" id="KW-1133">Transmembrane helix</keyword>
<feature type="transmembrane region" description="Helical" evidence="1">
    <location>
        <begin position="472"/>
        <end position="497"/>
    </location>
</feature>
<feature type="transmembrane region" description="Helical" evidence="1">
    <location>
        <begin position="542"/>
        <end position="563"/>
    </location>
</feature>
<evidence type="ECO:0000256" key="1">
    <source>
        <dbReference type="SAM" id="Phobius"/>
    </source>
</evidence>
<keyword evidence="3" id="KW-1185">Reference proteome</keyword>
<dbReference type="SUPFAM" id="SSF53850">
    <property type="entry name" value="Periplasmic binding protein-like II"/>
    <property type="match status" value="1"/>
</dbReference>
<dbReference type="AlphaFoldDB" id="A0A1Y2C371"/>
<evidence type="ECO:0000313" key="2">
    <source>
        <dbReference type="EMBL" id="ORY41478.1"/>
    </source>
</evidence>
<evidence type="ECO:0000313" key="3">
    <source>
        <dbReference type="Proteomes" id="UP000193920"/>
    </source>
</evidence>